<sequence>MGLFIAKSKKSIGIFLLRNISLPQKIHPKSLSIKLNGAFKVTNTINNMKQTTVVFLWPFQINLSHHY</sequence>
<protein>
    <submittedName>
        <fullName evidence="1">Uncharacterized protein</fullName>
    </submittedName>
</protein>
<accession>I3SPI6</accession>
<evidence type="ECO:0000313" key="1">
    <source>
        <dbReference type="EMBL" id="AFK42178.1"/>
    </source>
</evidence>
<organism evidence="1">
    <name type="scientific">Medicago truncatula</name>
    <name type="common">Barrel medic</name>
    <name type="synonym">Medicago tribuloides</name>
    <dbReference type="NCBI Taxonomy" id="3880"/>
    <lineage>
        <taxon>Eukaryota</taxon>
        <taxon>Viridiplantae</taxon>
        <taxon>Streptophyta</taxon>
        <taxon>Embryophyta</taxon>
        <taxon>Tracheophyta</taxon>
        <taxon>Spermatophyta</taxon>
        <taxon>Magnoliopsida</taxon>
        <taxon>eudicotyledons</taxon>
        <taxon>Gunneridae</taxon>
        <taxon>Pentapetalae</taxon>
        <taxon>rosids</taxon>
        <taxon>fabids</taxon>
        <taxon>Fabales</taxon>
        <taxon>Fabaceae</taxon>
        <taxon>Papilionoideae</taxon>
        <taxon>50 kb inversion clade</taxon>
        <taxon>NPAAA clade</taxon>
        <taxon>Hologalegina</taxon>
        <taxon>IRL clade</taxon>
        <taxon>Trifolieae</taxon>
        <taxon>Medicago</taxon>
    </lineage>
</organism>
<name>I3SPI6_MEDTR</name>
<proteinExistence type="evidence at transcript level"/>
<reference evidence="1" key="1">
    <citation type="submission" date="2012-05" db="EMBL/GenBank/DDBJ databases">
        <authorList>
            <person name="Krishnakumar V."/>
            <person name="Cheung F."/>
            <person name="Xiao Y."/>
            <person name="Chan A."/>
            <person name="Moskal W.A."/>
            <person name="Town C.D."/>
        </authorList>
    </citation>
    <scope>NUCLEOTIDE SEQUENCE</scope>
</reference>
<dbReference type="EMBL" id="BT142384">
    <property type="protein sequence ID" value="AFK42178.1"/>
    <property type="molecule type" value="mRNA"/>
</dbReference>
<dbReference type="AlphaFoldDB" id="I3SPI6"/>